<reference evidence="2 3" key="1">
    <citation type="submission" date="2016-01" db="EMBL/GenBank/DDBJ databases">
        <authorList>
            <person name="Manzoor S."/>
        </authorList>
    </citation>
    <scope>NUCLEOTIDE SEQUENCE [LARGE SCALE GENOMIC DNA]</scope>
    <source>
        <strain evidence="2">Methanoculleus sp MAB1</strain>
    </source>
</reference>
<dbReference type="Proteomes" id="UP000069850">
    <property type="component" value="Chromosome 1"/>
</dbReference>
<proteinExistence type="predicted"/>
<evidence type="ECO:0000313" key="3">
    <source>
        <dbReference type="Proteomes" id="UP000069850"/>
    </source>
</evidence>
<evidence type="ECO:0000256" key="1">
    <source>
        <dbReference type="SAM" id="MobiDB-lite"/>
    </source>
</evidence>
<name>A0A0X3BRC1_9EURY</name>
<organism evidence="2 3">
    <name type="scientific">Methanoculleus bourgensis</name>
    <dbReference type="NCBI Taxonomy" id="83986"/>
    <lineage>
        <taxon>Archaea</taxon>
        <taxon>Methanobacteriati</taxon>
        <taxon>Methanobacteriota</taxon>
        <taxon>Stenosarchaea group</taxon>
        <taxon>Methanomicrobia</taxon>
        <taxon>Methanomicrobiales</taxon>
        <taxon>Methanomicrobiaceae</taxon>
        <taxon>Methanoculleus</taxon>
    </lineage>
</organism>
<dbReference type="KEGG" id="mema:MMAB1_2871"/>
<gene>
    <name evidence="2" type="ORF">MMAB1_2871</name>
</gene>
<dbReference type="AlphaFoldDB" id="A0A0X3BRC1"/>
<feature type="compositionally biased region" description="Polar residues" evidence="1">
    <location>
        <begin position="35"/>
        <end position="45"/>
    </location>
</feature>
<evidence type="ECO:0000313" key="2">
    <source>
        <dbReference type="EMBL" id="CVK34084.1"/>
    </source>
</evidence>
<sequence>MALARAFPGFVPGQWTVVAIARGGGADGEGGLTLSPISPGSETRNPTPPGRGQRFAIPGGKPHPPF</sequence>
<accession>A0A0X3BRC1</accession>
<feature type="region of interest" description="Disordered" evidence="1">
    <location>
        <begin position="24"/>
        <end position="66"/>
    </location>
</feature>
<protein>
    <submittedName>
        <fullName evidence="2">Uncharacterized protein</fullName>
    </submittedName>
</protein>
<dbReference type="EMBL" id="LT158599">
    <property type="protein sequence ID" value="CVK34084.1"/>
    <property type="molecule type" value="Genomic_DNA"/>
</dbReference>